<protein>
    <submittedName>
        <fullName evidence="1">Uncharacterized protein</fullName>
    </submittedName>
</protein>
<comment type="caution">
    <text evidence="1">The sequence shown here is derived from an EMBL/GenBank/DDBJ whole genome shotgun (WGS) entry which is preliminary data.</text>
</comment>
<gene>
    <name evidence="1" type="ORF">ACEZDJ_22720</name>
</gene>
<proteinExistence type="predicted"/>
<dbReference type="EMBL" id="JBHEZZ010000013">
    <property type="protein sequence ID" value="MFC1404109.1"/>
    <property type="molecule type" value="Genomic_DNA"/>
</dbReference>
<keyword evidence="2" id="KW-1185">Reference proteome</keyword>
<evidence type="ECO:0000313" key="2">
    <source>
        <dbReference type="Proteomes" id="UP001592528"/>
    </source>
</evidence>
<accession>A0ABV6URM5</accession>
<reference evidence="1 2" key="1">
    <citation type="submission" date="2024-09" db="EMBL/GenBank/DDBJ databases">
        <authorList>
            <person name="Lee S.D."/>
        </authorList>
    </citation>
    <scope>NUCLEOTIDE SEQUENCE [LARGE SCALE GENOMIC DNA]</scope>
    <source>
        <strain evidence="1 2">N1-5</strain>
    </source>
</reference>
<dbReference type="Proteomes" id="UP001592528">
    <property type="component" value="Unassembled WGS sequence"/>
</dbReference>
<sequence>MQTAPQAPQQTATRTGTAPVLLLPRLVERMITERQAVHIAKFRTTCTDCVPNY</sequence>
<name>A0ABV6URM5_9ACTN</name>
<organism evidence="1 2">
    <name type="scientific">Streptacidiphilus cavernicola</name>
    <dbReference type="NCBI Taxonomy" id="3342716"/>
    <lineage>
        <taxon>Bacteria</taxon>
        <taxon>Bacillati</taxon>
        <taxon>Actinomycetota</taxon>
        <taxon>Actinomycetes</taxon>
        <taxon>Kitasatosporales</taxon>
        <taxon>Streptomycetaceae</taxon>
        <taxon>Streptacidiphilus</taxon>
    </lineage>
</organism>
<evidence type="ECO:0000313" key="1">
    <source>
        <dbReference type="EMBL" id="MFC1404109.1"/>
    </source>
</evidence>
<dbReference type="RefSeq" id="WP_157623821.1">
    <property type="nucleotide sequence ID" value="NZ_JBHEZZ010000013.1"/>
</dbReference>